<proteinExistence type="inferred from homology"/>
<keyword evidence="3" id="KW-1185">Reference proteome</keyword>
<dbReference type="InterPro" id="IPR036685">
    <property type="entry name" value="YehU-like_sf"/>
</dbReference>
<sequence length="81" mass="9106">MLVPYESLKALPQSTVDNLIKEYLFSQMEDGSFDATNSQSLETAIAQCHRALQAGELQVEYSEDDESIAIRQRNDLNISPQ</sequence>
<dbReference type="Gene3D" id="1.10.10.610">
    <property type="entry name" value="YehU-like"/>
    <property type="match status" value="1"/>
</dbReference>
<dbReference type="RefSeq" id="WP_188919524.1">
    <property type="nucleotide sequence ID" value="NZ_BMPZ01000003.1"/>
</dbReference>
<evidence type="ECO:0000256" key="1">
    <source>
        <dbReference type="ARBA" id="ARBA00006450"/>
    </source>
</evidence>
<dbReference type="AlphaFoldDB" id="A0A917JP76"/>
<name>A0A917JP76_9GAMM</name>
<dbReference type="Proteomes" id="UP000613743">
    <property type="component" value="Unassembled WGS sequence"/>
</dbReference>
<dbReference type="Pfam" id="PF06794">
    <property type="entry name" value="UPF0270"/>
    <property type="match status" value="1"/>
</dbReference>
<evidence type="ECO:0000313" key="2">
    <source>
        <dbReference type="EMBL" id="GGI78968.1"/>
    </source>
</evidence>
<reference evidence="2" key="1">
    <citation type="journal article" date="2014" name="Int. J. Syst. Evol. Microbiol.">
        <title>Complete genome sequence of Corynebacterium casei LMG S-19264T (=DSM 44701T), isolated from a smear-ripened cheese.</title>
        <authorList>
            <consortium name="US DOE Joint Genome Institute (JGI-PGF)"/>
            <person name="Walter F."/>
            <person name="Albersmeier A."/>
            <person name="Kalinowski J."/>
            <person name="Ruckert C."/>
        </authorList>
    </citation>
    <scope>NUCLEOTIDE SEQUENCE</scope>
    <source>
        <strain evidence="2">JCM 30804</strain>
    </source>
</reference>
<dbReference type="SUPFAM" id="SSF118001">
    <property type="entry name" value="YehU-like"/>
    <property type="match status" value="1"/>
</dbReference>
<comment type="similarity">
    <text evidence="1">Belongs to the UPF0270 family.</text>
</comment>
<gene>
    <name evidence="2" type="ORF">GCM10009332_15400</name>
</gene>
<organism evidence="2 3">
    <name type="scientific">Shewanella gelidii</name>
    <dbReference type="NCBI Taxonomy" id="1642821"/>
    <lineage>
        <taxon>Bacteria</taxon>
        <taxon>Pseudomonadati</taxon>
        <taxon>Pseudomonadota</taxon>
        <taxon>Gammaproteobacteria</taxon>
        <taxon>Alteromonadales</taxon>
        <taxon>Shewanellaceae</taxon>
        <taxon>Shewanella</taxon>
    </lineage>
</organism>
<reference evidence="2" key="2">
    <citation type="submission" date="2020-09" db="EMBL/GenBank/DDBJ databases">
        <authorList>
            <person name="Sun Q."/>
            <person name="Ohkuma M."/>
        </authorList>
    </citation>
    <scope>NUCLEOTIDE SEQUENCE</scope>
    <source>
        <strain evidence="2">JCM 30804</strain>
    </source>
</reference>
<accession>A0A917JP76</accession>
<protein>
    <recommendedName>
        <fullName evidence="4">YheU family protein</fullName>
    </recommendedName>
</protein>
<dbReference type="EMBL" id="BMPZ01000003">
    <property type="protein sequence ID" value="GGI78968.1"/>
    <property type="molecule type" value="Genomic_DNA"/>
</dbReference>
<evidence type="ECO:0000313" key="3">
    <source>
        <dbReference type="Proteomes" id="UP000613743"/>
    </source>
</evidence>
<comment type="caution">
    <text evidence="2">The sequence shown here is derived from an EMBL/GenBank/DDBJ whole genome shotgun (WGS) entry which is preliminary data.</text>
</comment>
<evidence type="ECO:0008006" key="4">
    <source>
        <dbReference type="Google" id="ProtNLM"/>
    </source>
</evidence>
<dbReference type="InterPro" id="IPR010648">
    <property type="entry name" value="UPF0270"/>
</dbReference>